<reference evidence="2 3" key="1">
    <citation type="journal article" date="2009" name="Environ. Microbiol.">
        <title>Genome sequences of two novel phages infecting marine roseobacters.</title>
        <authorList>
            <person name="Zhao Y."/>
            <person name="Wang K."/>
            <person name="Jiao N."/>
            <person name="Chen F."/>
        </authorList>
    </citation>
    <scope>NUCLEOTIDE SEQUENCE</scope>
    <source>
        <strain evidence="2">DSS3P2</strain>
    </source>
</reference>
<name>C4NT16_9CAUD</name>
<evidence type="ECO:0000313" key="3">
    <source>
        <dbReference type="Proteomes" id="UP000002341"/>
    </source>
</evidence>
<protein>
    <submittedName>
        <fullName evidence="2">Uncharacterized protein</fullName>
    </submittedName>
</protein>
<dbReference type="EMBL" id="FJ591093">
    <property type="protein sequence ID" value="ACL81282.1"/>
    <property type="molecule type" value="Genomic_DNA"/>
</dbReference>
<dbReference type="KEGG" id="vg:7874830"/>
<feature type="region of interest" description="Disordered" evidence="1">
    <location>
        <begin position="44"/>
        <end position="65"/>
    </location>
</feature>
<evidence type="ECO:0000313" key="2">
    <source>
        <dbReference type="EMBL" id="ACL81282.1"/>
    </source>
</evidence>
<feature type="compositionally biased region" description="Polar residues" evidence="1">
    <location>
        <begin position="44"/>
        <end position="57"/>
    </location>
</feature>
<dbReference type="OrthoDB" id="38842at10239"/>
<dbReference type="Proteomes" id="UP000002341">
    <property type="component" value="Segment"/>
</dbReference>
<sequence>MAMALLLLSVFRCQILSHHSLLFRIDITSKCPFQNTGALQRLSHPSVTSTEKATTASYGMPKPKS</sequence>
<dbReference type="RefSeq" id="YP_002899024.1">
    <property type="nucleotide sequence ID" value="NC_012697.1"/>
</dbReference>
<organism evidence="2 3">
    <name type="scientific">Silicibacter phage DSS3phi2</name>
    <dbReference type="NCBI Taxonomy" id="490912"/>
    <lineage>
        <taxon>Viruses</taxon>
        <taxon>Duplodnaviria</taxon>
        <taxon>Heunggongvirae</taxon>
        <taxon>Uroviricota</taxon>
        <taxon>Caudoviricetes</taxon>
        <taxon>Schitoviridae</taxon>
        <taxon>Rhodovirinae</taxon>
        <taxon>Aorunvirus</taxon>
        <taxon>Aorunvirus V12</taxon>
    </lineage>
</organism>
<dbReference type="GeneID" id="7874830"/>
<evidence type="ECO:0000256" key="1">
    <source>
        <dbReference type="SAM" id="MobiDB-lite"/>
    </source>
</evidence>
<accession>C4NT16</accession>
<proteinExistence type="predicted"/>